<dbReference type="Pfam" id="PF04816">
    <property type="entry name" value="TrmK"/>
    <property type="match status" value="1"/>
</dbReference>
<dbReference type="Gene3D" id="1.10.287.1890">
    <property type="match status" value="1"/>
</dbReference>
<accession>A0ABX0A894</accession>
<keyword evidence="3" id="KW-1185">Reference proteome</keyword>
<dbReference type="EMBL" id="JAACYS010000077">
    <property type="protein sequence ID" value="NCU18729.1"/>
    <property type="molecule type" value="Genomic_DNA"/>
</dbReference>
<dbReference type="PANTHER" id="PTHR38451:SF1">
    <property type="entry name" value="TRNA (ADENINE(22)-N(1))-METHYLTRANSFERASE"/>
    <property type="match status" value="1"/>
</dbReference>
<gene>
    <name evidence="2" type="ORF">GW534_13600</name>
</gene>
<sequence>MIQLSSRLKTVAEYIPNGSFLADIGSDHAYLPIFAFQNNIIRGAIAGDVADGPIAAAQASVNEADLTDVIETRKGNGLAVISDEDQVDCVTICGMGGSLIASILDNDKDKLATVKRLILQPNISANVIRRWLIQHNWELLAEKILEEDGHIYEILVAEKGDSYKPYNQDKIDQEILFGPFLLKEKSPAFLEKWSREYKEWNRIYEQLNKAVENEQIHKKKKQLKDYIEWYEEEIGHETSERS</sequence>
<organism evidence="2 3">
    <name type="scientific">Pallidibacillus pasinlerensis</name>
    <dbReference type="NCBI Taxonomy" id="2703818"/>
    <lineage>
        <taxon>Bacteria</taxon>
        <taxon>Bacillati</taxon>
        <taxon>Bacillota</taxon>
        <taxon>Bacilli</taxon>
        <taxon>Bacillales</taxon>
        <taxon>Bacillaceae</taxon>
        <taxon>Pallidibacillus</taxon>
    </lineage>
</organism>
<dbReference type="Gene3D" id="3.40.50.150">
    <property type="entry name" value="Vaccinia Virus protein VP39"/>
    <property type="match status" value="1"/>
</dbReference>
<dbReference type="PIRSF" id="PIRSF018637">
    <property type="entry name" value="TrmK"/>
    <property type="match status" value="1"/>
</dbReference>
<dbReference type="SUPFAM" id="SSF53335">
    <property type="entry name" value="S-adenosyl-L-methionine-dependent methyltransferases"/>
    <property type="match status" value="1"/>
</dbReference>
<name>A0ABX0A894_9BACI</name>
<dbReference type="InterPro" id="IPR029063">
    <property type="entry name" value="SAM-dependent_MTases_sf"/>
</dbReference>
<proteinExistence type="predicted"/>
<dbReference type="Proteomes" id="UP000743899">
    <property type="component" value="Unassembled WGS sequence"/>
</dbReference>
<dbReference type="RefSeq" id="WP_161921557.1">
    <property type="nucleotide sequence ID" value="NZ_JAACYS010000077.1"/>
</dbReference>
<comment type="caution">
    <text evidence="2">The sequence shown here is derived from an EMBL/GenBank/DDBJ whole genome shotgun (WGS) entry which is preliminary data.</text>
</comment>
<feature type="coiled-coil region" evidence="1">
    <location>
        <begin position="190"/>
        <end position="233"/>
    </location>
</feature>
<dbReference type="PANTHER" id="PTHR38451">
    <property type="entry name" value="TRNA (ADENINE(22)-N(1))-METHYLTRANSFERASE"/>
    <property type="match status" value="1"/>
</dbReference>
<evidence type="ECO:0000313" key="2">
    <source>
        <dbReference type="EMBL" id="NCU18729.1"/>
    </source>
</evidence>
<protein>
    <submittedName>
        <fullName evidence="2">tRNA (Adenine(22)-N(1))-methyltransferase TrmK</fullName>
    </submittedName>
</protein>
<evidence type="ECO:0000313" key="3">
    <source>
        <dbReference type="Proteomes" id="UP000743899"/>
    </source>
</evidence>
<evidence type="ECO:0000256" key="1">
    <source>
        <dbReference type="SAM" id="Coils"/>
    </source>
</evidence>
<reference evidence="2 3" key="1">
    <citation type="submission" date="2020-01" db="EMBL/GenBank/DDBJ databases">
        <title>A novel Bacillus sp. from Pasinler.</title>
        <authorList>
            <person name="Adiguzel A."/>
            <person name="Ay H."/>
            <person name="Baltaci M.O."/>
        </authorList>
    </citation>
    <scope>NUCLEOTIDE SEQUENCE [LARGE SCALE GENOMIC DNA]</scope>
    <source>
        <strain evidence="2 3">P1</strain>
    </source>
</reference>
<dbReference type="InterPro" id="IPR006901">
    <property type="entry name" value="TrmK"/>
</dbReference>
<keyword evidence="1" id="KW-0175">Coiled coil</keyword>